<feature type="transmembrane region" description="Helical" evidence="1">
    <location>
        <begin position="90"/>
        <end position="109"/>
    </location>
</feature>
<dbReference type="RefSeq" id="WP_075064097.1">
    <property type="nucleotide sequence ID" value="NZ_LGCL01000040.1"/>
</dbReference>
<gene>
    <name evidence="2" type="ORF">ADN00_16270</name>
</gene>
<keyword evidence="1" id="KW-0472">Membrane</keyword>
<organism evidence="2 3">
    <name type="scientific">Ornatilinea apprima</name>
    <dbReference type="NCBI Taxonomy" id="1134406"/>
    <lineage>
        <taxon>Bacteria</taxon>
        <taxon>Bacillati</taxon>
        <taxon>Chloroflexota</taxon>
        <taxon>Anaerolineae</taxon>
        <taxon>Anaerolineales</taxon>
        <taxon>Anaerolineaceae</taxon>
        <taxon>Ornatilinea</taxon>
    </lineage>
</organism>
<dbReference type="STRING" id="1134406.ADN00_16270"/>
<name>A0A0P6WZ91_9CHLR</name>
<sequence length="208" mass="22359">MKATRLWVSVMGAWMGLAGIEHGIGEILQGNQAPDGIMIQSWPDSALFQNLSGEPALTVLPNLLYTGLLAVFFSLVFAAWSIFGAHRQRGGWVLMLLAIPMLLFGGGIFPPLLGFLIGAAATRIPAAVRLSRTITGFNRLLANRWPCIFAACCAAWLAVLPDVVVLGHAFGVDHAGVIIIIIAAAFSLLFLSYLSSIEHDRIELSQSF</sequence>
<proteinExistence type="predicted"/>
<reference evidence="2 3" key="1">
    <citation type="submission" date="2015-07" db="EMBL/GenBank/DDBJ databases">
        <title>Genome sequence of Ornatilinea apprima DSM 23815.</title>
        <authorList>
            <person name="Hemp J."/>
            <person name="Ward L.M."/>
            <person name="Pace L.A."/>
            <person name="Fischer W.W."/>
        </authorList>
    </citation>
    <scope>NUCLEOTIDE SEQUENCE [LARGE SCALE GENOMIC DNA]</scope>
    <source>
        <strain evidence="2 3">P3M-1</strain>
    </source>
</reference>
<evidence type="ECO:0000256" key="1">
    <source>
        <dbReference type="SAM" id="Phobius"/>
    </source>
</evidence>
<keyword evidence="1" id="KW-0812">Transmembrane</keyword>
<dbReference type="OrthoDB" id="4966926at2"/>
<protein>
    <submittedName>
        <fullName evidence="2">Uncharacterized protein</fullName>
    </submittedName>
</protein>
<keyword evidence="1" id="KW-1133">Transmembrane helix</keyword>
<accession>A0A0P6WZ91</accession>
<keyword evidence="3" id="KW-1185">Reference proteome</keyword>
<dbReference type="AlphaFoldDB" id="A0A0P6WZ91"/>
<evidence type="ECO:0000313" key="3">
    <source>
        <dbReference type="Proteomes" id="UP000050417"/>
    </source>
</evidence>
<feature type="transmembrane region" description="Helical" evidence="1">
    <location>
        <begin position="63"/>
        <end position="83"/>
    </location>
</feature>
<dbReference type="EMBL" id="LGCL01000040">
    <property type="protein sequence ID" value="KPL72040.1"/>
    <property type="molecule type" value="Genomic_DNA"/>
</dbReference>
<feature type="transmembrane region" description="Helical" evidence="1">
    <location>
        <begin position="175"/>
        <end position="194"/>
    </location>
</feature>
<dbReference type="Proteomes" id="UP000050417">
    <property type="component" value="Unassembled WGS sequence"/>
</dbReference>
<comment type="caution">
    <text evidence="2">The sequence shown here is derived from an EMBL/GenBank/DDBJ whole genome shotgun (WGS) entry which is preliminary data.</text>
</comment>
<feature type="transmembrane region" description="Helical" evidence="1">
    <location>
        <begin position="147"/>
        <end position="169"/>
    </location>
</feature>
<evidence type="ECO:0000313" key="2">
    <source>
        <dbReference type="EMBL" id="KPL72040.1"/>
    </source>
</evidence>